<gene>
    <name evidence="9 13" type="primary">rpoC1</name>
</gene>
<dbReference type="Pfam" id="PF00623">
    <property type="entry name" value="RNA_pol_Rpb1_2"/>
    <property type="match status" value="1"/>
</dbReference>
<dbReference type="Pfam" id="PF04983">
    <property type="entry name" value="RNA_pol_Rpb1_3"/>
    <property type="match status" value="1"/>
</dbReference>
<dbReference type="InterPro" id="IPR007066">
    <property type="entry name" value="RNA_pol_Rpb1_3"/>
</dbReference>
<feature type="domain" description="RNA polymerase N-terminal" evidence="12">
    <location>
        <begin position="247"/>
        <end position="526"/>
    </location>
</feature>
<feature type="transmembrane region" description="Helical" evidence="11">
    <location>
        <begin position="235"/>
        <end position="257"/>
    </location>
</feature>
<dbReference type="SMART" id="SM00663">
    <property type="entry name" value="RPOLA_N"/>
    <property type="match status" value="1"/>
</dbReference>
<protein>
    <recommendedName>
        <fullName evidence="9">DNA-directed RNA polymerase subunit beta'</fullName>
        <ecNumber evidence="9">2.7.7.6</ecNumber>
    </recommendedName>
    <alternativeName>
        <fullName evidence="9">PEP</fullName>
    </alternativeName>
    <alternativeName>
        <fullName evidence="9">Plastid-encoded RNA polymerase subunit beta'</fullName>
        <shortName evidence="9">RNA polymerase subunit beta'</shortName>
    </alternativeName>
</protein>
<evidence type="ECO:0000256" key="10">
    <source>
        <dbReference type="RuleBase" id="RU004279"/>
    </source>
</evidence>
<comment type="similarity">
    <text evidence="9">Belongs to the RNA polymerase beta' chain family. RpoC1 subfamily.</text>
</comment>
<dbReference type="SUPFAM" id="SSF64484">
    <property type="entry name" value="beta and beta-prime subunits of DNA dependent RNA-polymerase"/>
    <property type="match status" value="1"/>
</dbReference>
<keyword evidence="9" id="KW-0862">Zinc</keyword>
<evidence type="ECO:0000256" key="2">
    <source>
        <dbReference type="ARBA" id="ARBA00022478"/>
    </source>
</evidence>
<keyword evidence="13" id="KW-0150">Chloroplast</keyword>
<feature type="binding site" evidence="9">
    <location>
        <position position="476"/>
    </location>
    <ligand>
        <name>Mg(2+)</name>
        <dbReference type="ChEBI" id="CHEBI:18420"/>
    </ligand>
</feature>
<dbReference type="InterPro" id="IPR006592">
    <property type="entry name" value="RNA_pol_N"/>
</dbReference>
<dbReference type="Gene3D" id="4.10.860.120">
    <property type="entry name" value="RNA polymerase II, clamp domain"/>
    <property type="match status" value="1"/>
</dbReference>
<dbReference type="InterPro" id="IPR012755">
    <property type="entry name" value="DNA-dir_RpoC1_gamma"/>
</dbReference>
<keyword evidence="13" id="KW-0934">Plastid</keyword>
<feature type="binding site" evidence="9">
    <location>
        <position position="72"/>
    </location>
    <ligand>
        <name>Zn(2+)</name>
        <dbReference type="ChEBI" id="CHEBI:29105"/>
    </ligand>
</feature>
<evidence type="ECO:0000256" key="1">
    <source>
        <dbReference type="ARBA" id="ARBA00004026"/>
    </source>
</evidence>
<geneLocation type="chloroplast" evidence="13"/>
<keyword evidence="4 9" id="KW-0548">Nucleotidyltransferase</keyword>
<dbReference type="GO" id="GO:0009507">
    <property type="term" value="C:chloroplast"/>
    <property type="evidence" value="ECO:0007669"/>
    <property type="project" value="UniProtKB-SubCell"/>
</dbReference>
<keyword evidence="11" id="KW-1133">Transmembrane helix</keyword>
<dbReference type="InterPro" id="IPR034678">
    <property type="entry name" value="RNApol_RpoC1"/>
</dbReference>
<comment type="cofactor">
    <cofactor evidence="9">
        <name>Zn(2+)</name>
        <dbReference type="ChEBI" id="CHEBI:29105"/>
    </cofactor>
    <text evidence="9">Binds 1 Zn(2+) ion per subunit.</text>
</comment>
<organism evidence="13">
    <name type="scientific">Laurencieae sp</name>
    <dbReference type="NCBI Taxonomy" id="2007162"/>
    <lineage>
        <taxon>Eukaryota</taxon>
        <taxon>Rhodophyta</taxon>
        <taxon>Florideophyceae</taxon>
        <taxon>Rhodymeniophycidae</taxon>
        <taxon>Ceramiales</taxon>
        <taxon>Rhodomelaceae</taxon>
        <taxon>Laurencieae</taxon>
    </lineage>
</organism>
<keyword evidence="2 9" id="KW-0240">DNA-directed RNA polymerase</keyword>
<dbReference type="GO" id="GO:0003677">
    <property type="term" value="F:DNA binding"/>
    <property type="evidence" value="ECO:0007669"/>
    <property type="project" value="UniProtKB-UniRule"/>
</dbReference>
<proteinExistence type="inferred from homology"/>
<dbReference type="GO" id="GO:0006351">
    <property type="term" value="P:DNA-templated transcription"/>
    <property type="evidence" value="ECO:0007669"/>
    <property type="project" value="UniProtKB-UniRule"/>
</dbReference>
<evidence type="ECO:0000256" key="8">
    <source>
        <dbReference type="ARBA" id="ARBA00048552"/>
    </source>
</evidence>
<dbReference type="GO" id="GO:0008270">
    <property type="term" value="F:zinc ion binding"/>
    <property type="evidence" value="ECO:0007669"/>
    <property type="project" value="UniProtKB-UniRule"/>
</dbReference>
<evidence type="ECO:0000256" key="3">
    <source>
        <dbReference type="ARBA" id="ARBA00022679"/>
    </source>
</evidence>
<feature type="binding site" evidence="9">
    <location>
        <position position="474"/>
    </location>
    <ligand>
        <name>Mg(2+)</name>
        <dbReference type="ChEBI" id="CHEBI:18420"/>
    </ligand>
</feature>
<dbReference type="AlphaFoldDB" id="A0A1Z1M2S6"/>
<dbReference type="NCBIfam" id="TIGR02387">
    <property type="entry name" value="rpoC1_cyan"/>
    <property type="match status" value="1"/>
</dbReference>
<keyword evidence="11" id="KW-0812">Transmembrane</keyword>
<comment type="subcellular location">
    <subcellularLocation>
        <location evidence="9">Plastid</location>
        <location evidence="9">Chloroplast</location>
    </subcellularLocation>
</comment>
<dbReference type="InterPro" id="IPR042102">
    <property type="entry name" value="RNA_pol_Rpb1_3_sf"/>
</dbReference>
<dbReference type="Gene3D" id="1.10.274.100">
    <property type="entry name" value="RNA polymerase Rpb1, domain 3"/>
    <property type="match status" value="1"/>
</dbReference>
<keyword evidence="5 9" id="KW-0479">Metal-binding</keyword>
<sequence>MTQIDNYFDYVKISLASPSKIRSWGERILPNGQIVGEITKPETINYRTLKPEMDGLFCERIFGPVKDWECHCGKYKRFRYKGIVCERCGVEITESKVRRHRMAYIELAAPVTHVWYLKGSTSYIALALDLTVKEVEKIVYFHSYVVLNPGNSSKLRYKQLLEGYEWRSLEEKLYNKSTDFLNVVVGIGAEAIYELLKNIDLKASTYLLREEALNPPKVQKQSSTKFSKKMKRLRLLENFISTGAELAWMVFFVIPVIPPDLRPMVQLDGGRFATADLNEFYRRIINRNNRLARLKAILAPEIIIRNEKRMLQEAVDALMDNGRRGRTVVGSNNRPLKSLSDIIEGKQGRFRQNLLGKRVDYSGRSVIVVGPTLKLHQCGLPKEMALELFQPFVIHRLIVQGLVNNIKAAKRLIQKNDILVWNVLDEVIHGHPVLLNRAPTLHRLGIQAFEPILVDGRAIKLHPLVCPAFNADFDGDQMAVHVPLSLEAQSEARLLMLAPHNFLSPATGSPIIMPSQDMVLGCYYLTTSNPSSIRGEGHFFSSFQDVIMSYNNNQVDLHSFIWVRFDGLVDSFSGASDLPLKTEFDFNSDKLIYYSNKIIKVNNNGYQLVQYIRTTTGRILFNDAIHDALLRENL</sequence>
<dbReference type="InterPro" id="IPR000722">
    <property type="entry name" value="RNA_pol_asu"/>
</dbReference>
<name>A0A1Z1M2S6_9FLOR</name>
<feature type="binding site" evidence="9">
    <location>
        <position position="70"/>
    </location>
    <ligand>
        <name>Zn(2+)</name>
        <dbReference type="ChEBI" id="CHEBI:29105"/>
    </ligand>
</feature>
<dbReference type="Pfam" id="PF04997">
    <property type="entry name" value="RNA_pol_Rpb1_1"/>
    <property type="match status" value="1"/>
</dbReference>
<dbReference type="PANTHER" id="PTHR19376">
    <property type="entry name" value="DNA-DIRECTED RNA POLYMERASE"/>
    <property type="match status" value="1"/>
</dbReference>
<feature type="binding site" evidence="9">
    <location>
        <position position="85"/>
    </location>
    <ligand>
        <name>Zn(2+)</name>
        <dbReference type="ChEBI" id="CHEBI:29105"/>
    </ligand>
</feature>
<accession>A0A1Z1M2S6</accession>
<evidence type="ECO:0000256" key="9">
    <source>
        <dbReference type="HAMAP-Rule" id="MF_01323"/>
    </source>
</evidence>
<comment type="catalytic activity">
    <reaction evidence="8 9 10">
        <text>RNA(n) + a ribonucleoside 5'-triphosphate = RNA(n+1) + diphosphate</text>
        <dbReference type="Rhea" id="RHEA:21248"/>
        <dbReference type="Rhea" id="RHEA-COMP:14527"/>
        <dbReference type="Rhea" id="RHEA-COMP:17342"/>
        <dbReference type="ChEBI" id="CHEBI:33019"/>
        <dbReference type="ChEBI" id="CHEBI:61557"/>
        <dbReference type="ChEBI" id="CHEBI:140395"/>
        <dbReference type="EC" id="2.7.7.6"/>
    </reaction>
</comment>
<evidence type="ECO:0000259" key="12">
    <source>
        <dbReference type="SMART" id="SM00663"/>
    </source>
</evidence>
<keyword evidence="11" id="KW-0472">Membrane</keyword>
<comment type="cofactor">
    <cofactor evidence="9">
        <name>Mg(2+)</name>
        <dbReference type="ChEBI" id="CHEBI:18420"/>
    </cofactor>
    <text evidence="9">Binds 1 Mg(2+) ion per subunit.</text>
</comment>
<dbReference type="PANTHER" id="PTHR19376:SF54">
    <property type="entry name" value="DNA-DIRECTED RNA POLYMERASE SUBUNIT BETA"/>
    <property type="match status" value="1"/>
</dbReference>
<dbReference type="EC" id="2.7.7.6" evidence="9"/>
<evidence type="ECO:0000256" key="4">
    <source>
        <dbReference type="ARBA" id="ARBA00022695"/>
    </source>
</evidence>
<evidence type="ECO:0000256" key="7">
    <source>
        <dbReference type="ARBA" id="ARBA00023163"/>
    </source>
</evidence>
<comment type="function">
    <text evidence="1 9 10">DNA-dependent RNA polymerase catalyzes the transcription of DNA into RNA using the four ribonucleoside triphosphates as substrates.</text>
</comment>
<evidence type="ECO:0000256" key="11">
    <source>
        <dbReference type="SAM" id="Phobius"/>
    </source>
</evidence>
<dbReference type="Gene3D" id="1.10.40.90">
    <property type="match status" value="1"/>
</dbReference>
<dbReference type="GO" id="GO:0000287">
    <property type="term" value="F:magnesium ion binding"/>
    <property type="evidence" value="ECO:0007669"/>
    <property type="project" value="UniProtKB-UniRule"/>
</dbReference>
<keyword evidence="6 9" id="KW-0460">Magnesium</keyword>
<dbReference type="GO" id="GO:0003899">
    <property type="term" value="F:DNA-directed RNA polymerase activity"/>
    <property type="evidence" value="ECO:0007669"/>
    <property type="project" value="UniProtKB-UniRule"/>
</dbReference>
<feature type="binding site" evidence="9">
    <location>
        <position position="472"/>
    </location>
    <ligand>
        <name>Mg(2+)</name>
        <dbReference type="ChEBI" id="CHEBI:18420"/>
    </ligand>
</feature>
<dbReference type="Gene3D" id="2.40.40.20">
    <property type="match status" value="1"/>
</dbReference>
<dbReference type="InterPro" id="IPR044893">
    <property type="entry name" value="RNA_pol_Rpb1_clamp_domain"/>
</dbReference>
<dbReference type="HAMAP" id="MF_01323">
    <property type="entry name" value="RNApol_bact_RpoC1"/>
    <property type="match status" value="1"/>
</dbReference>
<dbReference type="InterPro" id="IPR007080">
    <property type="entry name" value="RNA_pol_Rpb1_1"/>
</dbReference>
<dbReference type="GO" id="GO:0000428">
    <property type="term" value="C:DNA-directed RNA polymerase complex"/>
    <property type="evidence" value="ECO:0007669"/>
    <property type="project" value="UniProtKB-KW"/>
</dbReference>
<dbReference type="InterPro" id="IPR045867">
    <property type="entry name" value="DNA-dir_RpoC_beta_prime"/>
</dbReference>
<comment type="subunit">
    <text evidence="9">In plastids the minimal PEP RNA polymerase catalytic core is composed of four subunits: alpha, beta, beta', and beta''. When a (nuclear-encoded) sigma factor is associated with the core the holoenzyme is formed, which can initiate transcription.</text>
</comment>
<dbReference type="EMBL" id="MF101412">
    <property type="protein sequence ID" value="ARW60200.1"/>
    <property type="molecule type" value="Genomic_DNA"/>
</dbReference>
<evidence type="ECO:0000256" key="5">
    <source>
        <dbReference type="ARBA" id="ARBA00022723"/>
    </source>
</evidence>
<feature type="binding site" evidence="9">
    <location>
        <position position="88"/>
    </location>
    <ligand>
        <name>Zn(2+)</name>
        <dbReference type="ChEBI" id="CHEBI:29105"/>
    </ligand>
</feature>
<keyword evidence="3 9" id="KW-0808">Transferase</keyword>
<keyword evidence="7 9" id="KW-0804">Transcription</keyword>
<evidence type="ECO:0000256" key="6">
    <source>
        <dbReference type="ARBA" id="ARBA00022842"/>
    </source>
</evidence>
<reference evidence="13" key="1">
    <citation type="journal article" date="2017" name="J. Phycol.">
        <title>Analysis of chloroplast genomes and a supermatrix inform reclassification of the Rhodomelaceae (Rhodophyta).</title>
        <authorList>
            <person name="Diaz-Tapia P."/>
            <person name="Maggs C.A."/>
            <person name="West J.A."/>
            <person name="Verbruggen H."/>
        </authorList>
    </citation>
    <scope>NUCLEOTIDE SEQUENCE</scope>
    <source>
        <strain evidence="13">JFC1711</strain>
    </source>
</reference>
<evidence type="ECO:0000313" key="13">
    <source>
        <dbReference type="EMBL" id="ARW60200.1"/>
    </source>
</evidence>